<protein>
    <submittedName>
        <fullName evidence="2">Uncharacterized protein</fullName>
    </submittedName>
</protein>
<evidence type="ECO:0000313" key="2">
    <source>
        <dbReference type="EMBL" id="QDW66539.1"/>
    </source>
</evidence>
<reference evidence="2 3" key="1">
    <citation type="submission" date="2019-07" db="EMBL/GenBank/DDBJ databases">
        <title>Full genome sequence of Luteimonas sp. Gr-4.</title>
        <authorList>
            <person name="Im W.-T."/>
        </authorList>
    </citation>
    <scope>NUCLEOTIDE SEQUENCE [LARGE SCALE GENOMIC DNA]</scope>
    <source>
        <strain evidence="2 3">Gr-4</strain>
    </source>
</reference>
<organism evidence="2 3">
    <name type="scientific">Luteimonas granuli</name>
    <dbReference type="NCBI Taxonomy" id="1176533"/>
    <lineage>
        <taxon>Bacteria</taxon>
        <taxon>Pseudomonadati</taxon>
        <taxon>Pseudomonadota</taxon>
        <taxon>Gammaproteobacteria</taxon>
        <taxon>Lysobacterales</taxon>
        <taxon>Lysobacteraceae</taxon>
        <taxon>Luteimonas</taxon>
    </lineage>
</organism>
<evidence type="ECO:0000313" key="3">
    <source>
        <dbReference type="Proteomes" id="UP000316584"/>
    </source>
</evidence>
<dbReference type="AlphaFoldDB" id="A0A518N3P7"/>
<name>A0A518N3P7_9GAMM</name>
<sequence length="113" mass="12481">MATRYFLAIPDPASARAAGEYAFTAQGAEALALELQEALRTGRLFERWRGAQDEPDEVDPKLAATDPSARVEGVQRERRVELVATTTLPGDVFKHRMRLLAGSAWELRDVRAG</sequence>
<feature type="region of interest" description="Disordered" evidence="1">
    <location>
        <begin position="50"/>
        <end position="70"/>
    </location>
</feature>
<keyword evidence="3" id="KW-1185">Reference proteome</keyword>
<accession>A0A518N3P7</accession>
<dbReference type="KEGG" id="lug:FPZ22_06215"/>
<dbReference type="Proteomes" id="UP000316584">
    <property type="component" value="Chromosome"/>
</dbReference>
<gene>
    <name evidence="2" type="ORF">FPZ22_06215</name>
</gene>
<proteinExistence type="predicted"/>
<dbReference type="RefSeq" id="WP_144891381.1">
    <property type="nucleotide sequence ID" value="NZ_CP042218.1"/>
</dbReference>
<dbReference type="EMBL" id="CP042218">
    <property type="protein sequence ID" value="QDW66539.1"/>
    <property type="molecule type" value="Genomic_DNA"/>
</dbReference>
<evidence type="ECO:0000256" key="1">
    <source>
        <dbReference type="SAM" id="MobiDB-lite"/>
    </source>
</evidence>
<dbReference type="OrthoDB" id="5985451at2"/>